<evidence type="ECO:0000256" key="1">
    <source>
        <dbReference type="ARBA" id="ARBA00004141"/>
    </source>
</evidence>
<dbReference type="GO" id="GO:0016020">
    <property type="term" value="C:membrane"/>
    <property type="evidence" value="ECO:0007669"/>
    <property type="project" value="UniProtKB-SubCell"/>
</dbReference>
<organism evidence="8 9">
    <name type="scientific">Danaus chrysippus</name>
    <name type="common">African queen</name>
    <dbReference type="NCBI Taxonomy" id="151541"/>
    <lineage>
        <taxon>Eukaryota</taxon>
        <taxon>Metazoa</taxon>
        <taxon>Ecdysozoa</taxon>
        <taxon>Arthropoda</taxon>
        <taxon>Hexapoda</taxon>
        <taxon>Insecta</taxon>
        <taxon>Pterygota</taxon>
        <taxon>Neoptera</taxon>
        <taxon>Endopterygota</taxon>
        <taxon>Lepidoptera</taxon>
        <taxon>Glossata</taxon>
        <taxon>Ditrysia</taxon>
        <taxon>Papilionoidea</taxon>
        <taxon>Nymphalidae</taxon>
        <taxon>Danainae</taxon>
        <taxon>Danaini</taxon>
        <taxon>Danaina</taxon>
        <taxon>Danaus</taxon>
        <taxon>Anosia</taxon>
    </lineage>
</organism>
<dbReference type="InterPro" id="IPR036259">
    <property type="entry name" value="MFS_trans_sf"/>
</dbReference>
<dbReference type="AlphaFoldDB" id="A0A8J2QE95"/>
<name>A0A8J2QE95_9NEOP</name>
<dbReference type="Proteomes" id="UP000789524">
    <property type="component" value="Unassembled WGS sequence"/>
</dbReference>
<keyword evidence="4" id="KW-0653">Protein transport</keyword>
<evidence type="ECO:0000256" key="6">
    <source>
        <dbReference type="ARBA" id="ARBA00023136"/>
    </source>
</evidence>
<comment type="subcellular location">
    <subcellularLocation>
        <location evidence="1">Membrane</location>
        <topology evidence="1">Multi-pass membrane protein</topology>
    </subcellularLocation>
</comment>
<keyword evidence="4" id="KW-0571">Peptide transport</keyword>
<dbReference type="GO" id="GO:0015833">
    <property type="term" value="P:peptide transport"/>
    <property type="evidence" value="ECO:0007669"/>
    <property type="project" value="UniProtKB-KW"/>
</dbReference>
<feature type="transmembrane region" description="Helical" evidence="7">
    <location>
        <begin position="345"/>
        <end position="366"/>
    </location>
</feature>
<comment type="caution">
    <text evidence="8">The sequence shown here is derived from an EMBL/GenBank/DDBJ whole genome shotgun (WGS) entry which is preliminary data.</text>
</comment>
<evidence type="ECO:0000256" key="7">
    <source>
        <dbReference type="SAM" id="Phobius"/>
    </source>
</evidence>
<dbReference type="OrthoDB" id="8904098at2759"/>
<dbReference type="Gene3D" id="1.20.1250.20">
    <property type="entry name" value="MFS general substrate transporter like domains"/>
    <property type="match status" value="1"/>
</dbReference>
<keyword evidence="9" id="KW-1185">Reference proteome</keyword>
<dbReference type="InterPro" id="IPR000109">
    <property type="entry name" value="POT_fam"/>
</dbReference>
<keyword evidence="4" id="KW-0813">Transport</keyword>
<proteinExistence type="inferred from homology"/>
<feature type="transmembrane region" description="Helical" evidence="7">
    <location>
        <begin position="52"/>
        <end position="72"/>
    </location>
</feature>
<evidence type="ECO:0000256" key="2">
    <source>
        <dbReference type="ARBA" id="ARBA00005982"/>
    </source>
</evidence>
<comment type="similarity">
    <text evidence="2">Belongs to the major facilitator superfamily. Proton-dependent oligopeptide transporter (POT/PTR) (TC 2.A.17) family.</text>
</comment>
<keyword evidence="5 7" id="KW-1133">Transmembrane helix</keyword>
<dbReference type="Pfam" id="PF00854">
    <property type="entry name" value="PTR2"/>
    <property type="match status" value="1"/>
</dbReference>
<evidence type="ECO:0000256" key="5">
    <source>
        <dbReference type="ARBA" id="ARBA00022989"/>
    </source>
</evidence>
<sequence>MVESQANNEMLQAKPLGVRNKIFRKNSEHQNWLDSTEPTYDRGFIQDVRKTISILTMFTTLPMFWALLDQLYVYPFLTTRSILTNPLHKLTLGGVVAALAFVMSGIVEIYIKTTDPVLPEPGFSQLRIYNGNPCSILIQNVQQNIMYTIPSLSHFTNKQMNVKNTTEVRLRFDGSCIEAQDEIFSLEDNMAVSFFISGNNIERFTETVDKSKSGLPVVRFLLTDNIESNLSLFNEIHKEVEVYLSAGISSQMEVFMAEYTIRDGYTIIARNIKMDNGGVYNIIMDKVDNNYETNMVTITQPNSITMAWLLPQLLMIAIAEVLFAITGSEFIFKEAPESMKSVMTAAWLIIEAIGNIIIIVITRIFIDFSQVSHLTHGVWWRVSALCAQPVAVPVHISEGPGV</sequence>
<keyword evidence="6 7" id="KW-0472">Membrane</keyword>
<evidence type="ECO:0000256" key="3">
    <source>
        <dbReference type="ARBA" id="ARBA00022692"/>
    </source>
</evidence>
<gene>
    <name evidence="8" type="ORF">DCHRY22_LOCUS2543</name>
</gene>
<dbReference type="GO" id="GO:0022857">
    <property type="term" value="F:transmembrane transporter activity"/>
    <property type="evidence" value="ECO:0007669"/>
    <property type="project" value="InterPro"/>
</dbReference>
<keyword evidence="3 7" id="KW-0812">Transmembrane</keyword>
<dbReference type="PANTHER" id="PTHR11654">
    <property type="entry name" value="OLIGOPEPTIDE TRANSPORTER-RELATED"/>
    <property type="match status" value="1"/>
</dbReference>
<reference evidence="8" key="1">
    <citation type="submission" date="2021-09" db="EMBL/GenBank/DDBJ databases">
        <authorList>
            <person name="Martin H S."/>
        </authorList>
    </citation>
    <scope>NUCLEOTIDE SEQUENCE</scope>
</reference>
<evidence type="ECO:0000313" key="9">
    <source>
        <dbReference type="Proteomes" id="UP000789524"/>
    </source>
</evidence>
<feature type="transmembrane region" description="Helical" evidence="7">
    <location>
        <begin position="92"/>
        <end position="111"/>
    </location>
</feature>
<dbReference type="EMBL" id="CAKASE010000046">
    <property type="protein sequence ID" value="CAG9560960.1"/>
    <property type="molecule type" value="Genomic_DNA"/>
</dbReference>
<evidence type="ECO:0000256" key="4">
    <source>
        <dbReference type="ARBA" id="ARBA00022856"/>
    </source>
</evidence>
<accession>A0A8J2QE95</accession>
<protein>
    <submittedName>
        <fullName evidence="8">(African queen) hypothetical protein</fullName>
    </submittedName>
</protein>
<feature type="transmembrane region" description="Helical" evidence="7">
    <location>
        <begin position="304"/>
        <end position="325"/>
    </location>
</feature>
<evidence type="ECO:0000313" key="8">
    <source>
        <dbReference type="EMBL" id="CAG9560960.1"/>
    </source>
</evidence>